<evidence type="ECO:0000313" key="1">
    <source>
        <dbReference type="EMBL" id="WHZ59991.1"/>
    </source>
</evidence>
<accession>A0ACD4RHJ4</accession>
<dbReference type="EMBL" id="CP126116">
    <property type="protein sequence ID" value="WHZ59991.1"/>
    <property type="molecule type" value="Genomic_DNA"/>
</dbReference>
<sequence>MDKCVYFTDQFFSSGRTDIYNESQEKLGKRDLKSAFTSSVSVENEKGEVIVEGSFPFLSGKWTIKQPNGKELGEVKASFSFFAKRYNYTTNCGRFEIESPAFSKEYTILDGNKATVATFKKVSGIFQAAAYELRNYSDFFLTEELIAVVMGVNAIEKRRSSSDGGGAGAST</sequence>
<keyword evidence="2" id="KW-1185">Reference proteome</keyword>
<reference evidence="2" key="1">
    <citation type="journal article" date="2025" name="Aquaculture">
        <title>Assessment of the bioflocculant production and safety properties of Metabacillus hrfriensis sp. nov. based on phenotypic and whole-genome sequencing analysis.</title>
        <authorList>
            <person name="Zhang R."/>
            <person name="Zhao Z."/>
            <person name="Luo L."/>
            <person name="Wang S."/>
            <person name="Guo K."/>
            <person name="Xu W."/>
        </authorList>
    </citation>
    <scope>NUCLEOTIDE SEQUENCE [LARGE SCALE GENOMIC DNA]</scope>
    <source>
        <strain evidence="2">CT-WN-B3</strain>
    </source>
</reference>
<protein>
    <submittedName>
        <fullName evidence="1">Uncharacterized protein</fullName>
    </submittedName>
</protein>
<name>A0ACD4RHJ4_9BACI</name>
<proteinExistence type="predicted"/>
<dbReference type="Proteomes" id="UP001226091">
    <property type="component" value="Chromosome"/>
</dbReference>
<gene>
    <name evidence="1" type="ORF">QLQ22_11940</name>
</gene>
<organism evidence="1 2">
    <name type="scientific">Metabacillus hrfriensis</name>
    <dbReference type="NCBI Taxonomy" id="3048891"/>
    <lineage>
        <taxon>Bacteria</taxon>
        <taxon>Bacillati</taxon>
        <taxon>Bacillota</taxon>
        <taxon>Bacilli</taxon>
        <taxon>Bacillales</taxon>
        <taxon>Bacillaceae</taxon>
        <taxon>Metabacillus</taxon>
    </lineage>
</organism>
<evidence type="ECO:0000313" key="2">
    <source>
        <dbReference type="Proteomes" id="UP001226091"/>
    </source>
</evidence>